<comment type="caution">
    <text evidence="1">The sequence shown here is derived from an EMBL/GenBank/DDBJ whole genome shotgun (WGS) entry which is preliminary data.</text>
</comment>
<dbReference type="Proteomes" id="UP001243846">
    <property type="component" value="Unassembled WGS sequence"/>
</dbReference>
<sequence>MMAKLLQLPQIWLALFCAAGFALGLALPVNLPPILRVAGFLCSGQGRL</sequence>
<protein>
    <submittedName>
        <fullName evidence="1">Uncharacterized protein</fullName>
    </submittedName>
</protein>
<evidence type="ECO:0000313" key="1">
    <source>
        <dbReference type="EMBL" id="MDN3711392.1"/>
    </source>
</evidence>
<evidence type="ECO:0000313" key="2">
    <source>
        <dbReference type="Proteomes" id="UP001243846"/>
    </source>
</evidence>
<accession>A0ABT8D406</accession>
<reference evidence="2" key="1">
    <citation type="journal article" date="2019" name="Int. J. Syst. Evol. Microbiol.">
        <title>The Global Catalogue of Microorganisms (GCM) 10K type strain sequencing project: providing services to taxonomists for standard genome sequencing and annotation.</title>
        <authorList>
            <consortium name="The Broad Institute Genomics Platform"/>
            <consortium name="The Broad Institute Genome Sequencing Center for Infectious Disease"/>
            <person name="Wu L."/>
            <person name="Ma J."/>
        </authorList>
    </citation>
    <scope>NUCLEOTIDE SEQUENCE [LARGE SCALE GENOMIC DNA]</scope>
    <source>
        <strain evidence="2">CECT 8482</strain>
    </source>
</reference>
<dbReference type="EMBL" id="JAUFRC010000001">
    <property type="protein sequence ID" value="MDN3711392.1"/>
    <property type="molecule type" value="Genomic_DNA"/>
</dbReference>
<gene>
    <name evidence="1" type="ORF">QWZ10_05415</name>
</gene>
<keyword evidence="2" id="KW-1185">Reference proteome</keyword>
<name>A0ABT8D406_9RHOB</name>
<organism evidence="1 2">
    <name type="scientific">Paracoccus cavernae</name>
    <dbReference type="NCBI Taxonomy" id="1571207"/>
    <lineage>
        <taxon>Bacteria</taxon>
        <taxon>Pseudomonadati</taxon>
        <taxon>Pseudomonadota</taxon>
        <taxon>Alphaproteobacteria</taxon>
        <taxon>Rhodobacterales</taxon>
        <taxon>Paracoccaceae</taxon>
        <taxon>Paracoccus</taxon>
    </lineage>
</organism>
<proteinExistence type="predicted"/>